<evidence type="ECO:0000313" key="2">
    <source>
        <dbReference type="Proteomes" id="UP000299102"/>
    </source>
</evidence>
<reference evidence="1 2" key="1">
    <citation type="journal article" date="2019" name="Commun. Biol.">
        <title>The bagworm genome reveals a unique fibroin gene that provides high tensile strength.</title>
        <authorList>
            <person name="Kono N."/>
            <person name="Nakamura H."/>
            <person name="Ohtoshi R."/>
            <person name="Tomita M."/>
            <person name="Numata K."/>
            <person name="Arakawa K."/>
        </authorList>
    </citation>
    <scope>NUCLEOTIDE SEQUENCE [LARGE SCALE GENOMIC DNA]</scope>
</reference>
<dbReference type="AlphaFoldDB" id="A0A4C1WSW2"/>
<protein>
    <submittedName>
        <fullName evidence="1">Uncharacterized protein</fullName>
    </submittedName>
</protein>
<sequence>MDRCELALIFFEDEPSANSSAPARLRRAAVEHQSVIYLGRAVVPLIELRPFITTLRDVLEAVSRTCRDCLRRGALVCWGTLTRR</sequence>
<comment type="caution">
    <text evidence="1">The sequence shown here is derived from an EMBL/GenBank/DDBJ whole genome shotgun (WGS) entry which is preliminary data.</text>
</comment>
<name>A0A4C1WSW2_EUMVA</name>
<proteinExistence type="predicted"/>
<evidence type="ECO:0000313" key="1">
    <source>
        <dbReference type="EMBL" id="GBP53207.1"/>
    </source>
</evidence>
<accession>A0A4C1WSW2</accession>
<gene>
    <name evidence="1" type="ORF">EVAR_8984_1</name>
</gene>
<keyword evidence="2" id="KW-1185">Reference proteome</keyword>
<dbReference type="Proteomes" id="UP000299102">
    <property type="component" value="Unassembled WGS sequence"/>
</dbReference>
<dbReference type="EMBL" id="BGZK01000618">
    <property type="protein sequence ID" value="GBP53207.1"/>
    <property type="molecule type" value="Genomic_DNA"/>
</dbReference>
<organism evidence="1 2">
    <name type="scientific">Eumeta variegata</name>
    <name type="common">Bagworm moth</name>
    <name type="synonym">Eumeta japonica</name>
    <dbReference type="NCBI Taxonomy" id="151549"/>
    <lineage>
        <taxon>Eukaryota</taxon>
        <taxon>Metazoa</taxon>
        <taxon>Ecdysozoa</taxon>
        <taxon>Arthropoda</taxon>
        <taxon>Hexapoda</taxon>
        <taxon>Insecta</taxon>
        <taxon>Pterygota</taxon>
        <taxon>Neoptera</taxon>
        <taxon>Endopterygota</taxon>
        <taxon>Lepidoptera</taxon>
        <taxon>Glossata</taxon>
        <taxon>Ditrysia</taxon>
        <taxon>Tineoidea</taxon>
        <taxon>Psychidae</taxon>
        <taxon>Oiketicinae</taxon>
        <taxon>Eumeta</taxon>
    </lineage>
</organism>